<dbReference type="Pfam" id="PF03372">
    <property type="entry name" value="Exo_endo_phos"/>
    <property type="match status" value="1"/>
</dbReference>
<sequence length="268" mass="29854">MRIVSLNAWGGRLHQPLLDYLAACNADIYCLQEIVRDPASTMSRWSAYRDGAHELAQRTNLFEEIRAALPEHDAFFAPNATGDLFVGVDRVPTFFGLATFVRRTLAVVGQATDFVHGSFSAEGFGAHPRPRNAHCVRLYEAAGGRTLTVCHMHGLRDLAGKSDTEERDVQARSLLRLIRQVWAEGEPLIVCGDFNVLPDSRTFETLSEAGLADLVTARGFTDTRTSHYSKDVRFADYMLTNSAVKVVSFDVVERPEVSDHRPLLLEME</sequence>
<dbReference type="EMBL" id="CP032509">
    <property type="protein sequence ID" value="AZN73682.1"/>
    <property type="molecule type" value="Genomic_DNA"/>
</dbReference>
<keyword evidence="2" id="KW-0269">Exonuclease</keyword>
<keyword evidence="3" id="KW-1185">Reference proteome</keyword>
<gene>
    <name evidence="2" type="ORF">D5400_08240</name>
</gene>
<keyword evidence="2" id="KW-0540">Nuclease</keyword>
<dbReference type="InterPro" id="IPR050410">
    <property type="entry name" value="CCR4/nocturin_mRNA_transcr"/>
</dbReference>
<keyword evidence="2" id="KW-0255">Endonuclease</keyword>
<organism evidence="2 3">
    <name type="scientific">Georhizobium profundi</name>
    <dbReference type="NCBI Taxonomy" id="2341112"/>
    <lineage>
        <taxon>Bacteria</taxon>
        <taxon>Pseudomonadati</taxon>
        <taxon>Pseudomonadota</taxon>
        <taxon>Alphaproteobacteria</taxon>
        <taxon>Hyphomicrobiales</taxon>
        <taxon>Rhizobiaceae</taxon>
        <taxon>Georhizobium</taxon>
    </lineage>
</organism>
<evidence type="ECO:0000313" key="3">
    <source>
        <dbReference type="Proteomes" id="UP000268192"/>
    </source>
</evidence>
<reference evidence="2 3" key="1">
    <citation type="submission" date="2018-09" db="EMBL/GenBank/DDBJ databases">
        <title>Marinorhizobium profundi gen. nov., sp. nov., isolated from a deep-sea sediment sample from the New Britain Trench and proposal of Marinorhizobiaceae fam. nov. in the order Rhizobiales of the class Alphaproteobacteria.</title>
        <authorList>
            <person name="Cao J."/>
        </authorList>
    </citation>
    <scope>NUCLEOTIDE SEQUENCE [LARGE SCALE GENOMIC DNA]</scope>
    <source>
        <strain evidence="2 3">WS11</strain>
    </source>
</reference>
<dbReference type="InterPro" id="IPR036691">
    <property type="entry name" value="Endo/exonu/phosph_ase_sf"/>
</dbReference>
<name>A0A3Q8XRN0_9HYPH</name>
<protein>
    <submittedName>
        <fullName evidence="2">Endonuclease/exonuclease/phosphatase family protein</fullName>
    </submittedName>
</protein>
<dbReference type="GO" id="GO:0004519">
    <property type="term" value="F:endonuclease activity"/>
    <property type="evidence" value="ECO:0007669"/>
    <property type="project" value="UniProtKB-KW"/>
</dbReference>
<dbReference type="AlphaFoldDB" id="A0A3Q8XRN0"/>
<dbReference type="Proteomes" id="UP000268192">
    <property type="component" value="Chromosome"/>
</dbReference>
<dbReference type="KEGG" id="abaw:D5400_08240"/>
<evidence type="ECO:0000313" key="2">
    <source>
        <dbReference type="EMBL" id="AZN73682.1"/>
    </source>
</evidence>
<feature type="domain" description="Endonuclease/exonuclease/phosphatase" evidence="1">
    <location>
        <begin position="5"/>
        <end position="260"/>
    </location>
</feature>
<evidence type="ECO:0000259" key="1">
    <source>
        <dbReference type="Pfam" id="PF03372"/>
    </source>
</evidence>
<keyword evidence="2" id="KW-0378">Hydrolase</keyword>
<dbReference type="PANTHER" id="PTHR12121">
    <property type="entry name" value="CARBON CATABOLITE REPRESSOR PROTEIN 4"/>
    <property type="match status" value="1"/>
</dbReference>
<accession>A0A3Q8XRN0</accession>
<dbReference type="Gene3D" id="3.60.10.10">
    <property type="entry name" value="Endonuclease/exonuclease/phosphatase"/>
    <property type="match status" value="1"/>
</dbReference>
<dbReference type="PANTHER" id="PTHR12121:SF36">
    <property type="entry name" value="ENDONUCLEASE_EXONUCLEASE_PHOSPHATASE DOMAIN-CONTAINING PROTEIN"/>
    <property type="match status" value="1"/>
</dbReference>
<dbReference type="GO" id="GO:0000175">
    <property type="term" value="F:3'-5'-RNA exonuclease activity"/>
    <property type="evidence" value="ECO:0007669"/>
    <property type="project" value="TreeGrafter"/>
</dbReference>
<proteinExistence type="predicted"/>
<dbReference type="OrthoDB" id="4446218at2"/>
<dbReference type="InterPro" id="IPR005135">
    <property type="entry name" value="Endo/exonuclease/phosphatase"/>
</dbReference>
<dbReference type="SUPFAM" id="SSF56219">
    <property type="entry name" value="DNase I-like"/>
    <property type="match status" value="1"/>
</dbReference>